<evidence type="ECO:0000259" key="3">
    <source>
        <dbReference type="Pfam" id="PF18974"/>
    </source>
</evidence>
<evidence type="ECO:0000313" key="4">
    <source>
        <dbReference type="EMBL" id="MQT90282.1"/>
    </source>
</evidence>
<sequence>MQIRDLISVTTMVAEGLHDRSRSQQIFPASDDAQFKLETTPNTSEYPVWLAVPHDAREVVRAAAGKLENGQAAIGWDKESSLWFARPGADLDRLAQWLPDTSIRSGGGDPEAEFLDALTREGLVIQGMPVMDGQRHRVATVEDKKGNKSGVYRGFLDRRPGGWFINYHRAETEKSVTNWSAKGGESDPMARLHIRAAARQSQEDAVRVREQLYAQQTLAAKRLYDRLPGADPAHPYLVRKGIPPTPDLRQTRNGALVVPFFNASGTFKTLQYIPPDGEKYLFKDAPKQGHFLVVGGSLTPGQPVLYAEGYATARSANLATGLPVVMTIDAGNMVAVAKVLHEQLPDSRHVFLADLDHAKEQNKGLLMATAAAEQVGGQVLYPAFTDEEKARGLTDFNDLHQSRGLDALRNQISQVLAHDNEVPTMQEEKAALDPAATSALVDSVLPPAAPEPLTFTHNGEPATIDLERFQSQPQVEQPAAPSERDIPAAPAPLNFTHNGQLATIDLERFQPQPQIEQPVTPSERDTPTAPAPLAFTHNGEPASLGLKPDPATTSSADAVAAVDETTRAQRRAEEQLSMALEPTLAPTANAETVIAPIVQPVERQALESEADSTAPDATPLSPAPSAQTPEQETPVASDDPAPVSRLNDAGNGTSPVAANEADAILVGAPRPSGTEVEPQISHLDLDSLLARVGWEKQGDSQTLYTLDGEPAFVDHGARLEMAPGAGQSDEKIVAALLTAAQFYRGRIELTGSDEFKAKTIGLIAQHQINVEMKNPVQRALLDDARKALTAEPVVRDAIAGEAPPAFGTLPAQPSHAVPEAVPAQPQAAPLLEVENVATVSQSAAPNRAAEPGPENVVAQPQGVSAEVHQPAEKAKDGVVGKVMACGMAPYHFDENNDPTTYIKLRTKTGTQTFWGKELAGLMRETRVQPGKMVTLQWLGKEAVVVKVPHKNEQGVTTHFEDKNAHRNQWALTVKGAATVRTGQDEGVKLAPYDAARFAVVQQAVINRLGLDVPVPTPPAQGLYWMTPNGQGSAKAGDELSAQRPAIDPRKSAGQPVISSWSQDGHLDMLLVRGDGPYLQGVVRQGNEFQHVLVSLPGTQDAPPMVFNAITPEGLVPIGTGNAINRSGGVPVSRENIAFKLEGDNATRIAKLDAPADIPPALHARLGFDERWKEDNSLPKSAPTAAPAAQPSDPRPA</sequence>
<protein>
    <submittedName>
        <fullName evidence="5">DNA primase</fullName>
    </submittedName>
</protein>
<dbReference type="Proteomes" id="UP000478064">
    <property type="component" value="Unassembled WGS sequence"/>
</dbReference>
<dbReference type="AlphaFoldDB" id="A0A6L5HXX2"/>
<dbReference type="Pfam" id="PF18974">
    <property type="entry name" value="DUF5710"/>
    <property type="match status" value="1"/>
</dbReference>
<feature type="compositionally biased region" description="Low complexity" evidence="1">
    <location>
        <begin position="1177"/>
        <end position="1196"/>
    </location>
</feature>
<dbReference type="InterPro" id="IPR043764">
    <property type="entry name" value="DUF5710"/>
</dbReference>
<feature type="domain" description="DUF5710" evidence="3">
    <location>
        <begin position="48"/>
        <end position="99"/>
    </location>
</feature>
<dbReference type="Proteomes" id="UP000489190">
    <property type="component" value="Unassembled WGS sequence"/>
</dbReference>
<feature type="domain" description="Large polyvalent protein-associated" evidence="2">
    <location>
        <begin position="696"/>
        <end position="783"/>
    </location>
</feature>
<feature type="compositionally biased region" description="Low complexity" evidence="1">
    <location>
        <begin position="551"/>
        <end position="563"/>
    </location>
</feature>
<dbReference type="InterPro" id="IPR040677">
    <property type="entry name" value="LPD7"/>
</dbReference>
<feature type="region of interest" description="Disordered" evidence="1">
    <location>
        <begin position="515"/>
        <end position="570"/>
    </location>
</feature>
<dbReference type="EMBL" id="WIVU01000035">
    <property type="protein sequence ID" value="MQU07315.1"/>
    <property type="molecule type" value="Genomic_DNA"/>
</dbReference>
<feature type="region of interest" description="Disordered" evidence="1">
    <location>
        <begin position="1168"/>
        <end position="1196"/>
    </location>
</feature>
<proteinExistence type="predicted"/>
<feature type="region of interest" description="Disordered" evidence="1">
    <location>
        <begin position="471"/>
        <end position="496"/>
    </location>
</feature>
<name>A0A6L5HXX2_9PSED</name>
<feature type="region of interest" description="Disordered" evidence="1">
    <location>
        <begin position="1031"/>
        <end position="1055"/>
    </location>
</feature>
<reference evidence="6 7" key="1">
    <citation type="submission" date="2019-10" db="EMBL/GenBank/DDBJ databases">
        <title>Evaluation of single-gene subtyping targets for Pseudomonas.</title>
        <authorList>
            <person name="Reichler S.J."/>
            <person name="Orsi R.H."/>
            <person name="Wiedmann M."/>
            <person name="Martin N.H."/>
            <person name="Murphy S.I."/>
        </authorList>
    </citation>
    <scope>NUCLEOTIDE SEQUENCE [LARGE SCALE GENOMIC DNA]</scope>
    <source>
        <strain evidence="5 6">FSL R10-1637</strain>
        <strain evidence="4 7">FSL R10-3254</strain>
    </source>
</reference>
<gene>
    <name evidence="5" type="ORF">GHO27_16630</name>
    <name evidence="4" type="ORF">GHO39_14235</name>
</gene>
<comment type="caution">
    <text evidence="5">The sequence shown here is derived from an EMBL/GenBank/DDBJ whole genome shotgun (WGS) entry which is preliminary data.</text>
</comment>
<dbReference type="PANTHER" id="PTHR48125">
    <property type="entry name" value="LP07818P1"/>
    <property type="match status" value="1"/>
</dbReference>
<dbReference type="PANTHER" id="PTHR48125:SF10">
    <property type="entry name" value="OS12G0136300 PROTEIN"/>
    <property type="match status" value="1"/>
</dbReference>
<organism evidence="5 6">
    <name type="scientific">Pseudomonas helleri</name>
    <dbReference type="NCBI Taxonomy" id="1608996"/>
    <lineage>
        <taxon>Bacteria</taxon>
        <taxon>Pseudomonadati</taxon>
        <taxon>Pseudomonadota</taxon>
        <taxon>Gammaproteobacteria</taxon>
        <taxon>Pseudomonadales</taxon>
        <taxon>Pseudomonadaceae</taxon>
        <taxon>Pseudomonas</taxon>
    </lineage>
</organism>
<evidence type="ECO:0000256" key="1">
    <source>
        <dbReference type="SAM" id="MobiDB-lite"/>
    </source>
</evidence>
<evidence type="ECO:0000313" key="6">
    <source>
        <dbReference type="Proteomes" id="UP000478064"/>
    </source>
</evidence>
<dbReference type="Pfam" id="PF18821">
    <property type="entry name" value="LPD7"/>
    <property type="match status" value="1"/>
</dbReference>
<dbReference type="EMBL" id="WIWI01000035">
    <property type="protein sequence ID" value="MQT90282.1"/>
    <property type="molecule type" value="Genomic_DNA"/>
</dbReference>
<accession>A0A6L5HXX2</accession>
<evidence type="ECO:0000313" key="7">
    <source>
        <dbReference type="Proteomes" id="UP000489190"/>
    </source>
</evidence>
<feature type="region of interest" description="Disordered" evidence="1">
    <location>
        <begin position="606"/>
        <end position="655"/>
    </location>
</feature>
<evidence type="ECO:0000313" key="5">
    <source>
        <dbReference type="EMBL" id="MQU07315.1"/>
    </source>
</evidence>
<evidence type="ECO:0000259" key="2">
    <source>
        <dbReference type="Pfam" id="PF18821"/>
    </source>
</evidence>